<sequence>MIYSGRIVGGVKMLERNGVVLQLPDDASLPRLTRVITWGEPERRLSYAAYLLLEDLFGECYVGEGVSQLHAVLCTLPADQDWSMSRDALLERAFYTRMVHMEIQGRHVALRLVGVPDDPRFSDGLHVLTRTPDGWLEIGSPEREVEERLKSLTPEQLAAGEAYPSLTLFPNQDLLEEFGVWDEQRAQGVRASLQWVAQEHSLDVQQKPDRIMFLCDETPDFRAFLSELKAALQDESDVDQAPEYVVGAPVALADAVSFGQRAREDLVELTLELERIELPRLNHGQLRYTPRQALLAPAWEASRPVLQATLEAIWTAFLESPELRVRQQLAAGWYRVDQHVLQITETRTCTVIPLREFENRPIYKWVDAPQNLVVVVNPEEERPLVC</sequence>
<evidence type="ECO:0000313" key="1">
    <source>
        <dbReference type="EMBL" id="GGR17457.1"/>
    </source>
</evidence>
<dbReference type="Proteomes" id="UP000603865">
    <property type="component" value="Unassembled WGS sequence"/>
</dbReference>
<name>A0A918CDG6_9DEIO</name>
<comment type="caution">
    <text evidence="1">The sequence shown here is derived from an EMBL/GenBank/DDBJ whole genome shotgun (WGS) entry which is preliminary data.</text>
</comment>
<evidence type="ECO:0000313" key="2">
    <source>
        <dbReference type="Proteomes" id="UP000603865"/>
    </source>
</evidence>
<protein>
    <submittedName>
        <fullName evidence="1">Uncharacterized protein</fullName>
    </submittedName>
</protein>
<gene>
    <name evidence="1" type="ORF">GCM10008957_32710</name>
</gene>
<reference evidence="1" key="1">
    <citation type="journal article" date="2014" name="Int. J. Syst. Evol. Microbiol.">
        <title>Complete genome sequence of Corynebacterium casei LMG S-19264T (=DSM 44701T), isolated from a smear-ripened cheese.</title>
        <authorList>
            <consortium name="US DOE Joint Genome Institute (JGI-PGF)"/>
            <person name="Walter F."/>
            <person name="Albersmeier A."/>
            <person name="Kalinowski J."/>
            <person name="Ruckert C."/>
        </authorList>
    </citation>
    <scope>NUCLEOTIDE SEQUENCE</scope>
    <source>
        <strain evidence="1">JCM 31311</strain>
    </source>
</reference>
<organism evidence="1 2">
    <name type="scientific">Deinococcus ruber</name>
    <dbReference type="NCBI Taxonomy" id="1848197"/>
    <lineage>
        <taxon>Bacteria</taxon>
        <taxon>Thermotogati</taxon>
        <taxon>Deinococcota</taxon>
        <taxon>Deinococci</taxon>
        <taxon>Deinococcales</taxon>
        <taxon>Deinococcaceae</taxon>
        <taxon>Deinococcus</taxon>
    </lineage>
</organism>
<accession>A0A918CDG6</accession>
<keyword evidence="2" id="KW-1185">Reference proteome</keyword>
<proteinExistence type="predicted"/>
<dbReference type="AlphaFoldDB" id="A0A918CDG6"/>
<reference evidence="1" key="2">
    <citation type="submission" date="2020-09" db="EMBL/GenBank/DDBJ databases">
        <authorList>
            <person name="Sun Q."/>
            <person name="Ohkuma M."/>
        </authorList>
    </citation>
    <scope>NUCLEOTIDE SEQUENCE</scope>
    <source>
        <strain evidence="1">JCM 31311</strain>
    </source>
</reference>
<dbReference type="EMBL" id="BMQL01000020">
    <property type="protein sequence ID" value="GGR17457.1"/>
    <property type="molecule type" value="Genomic_DNA"/>
</dbReference>